<dbReference type="EMBL" id="ML978140">
    <property type="protein sequence ID" value="KAF2092981.1"/>
    <property type="molecule type" value="Genomic_DNA"/>
</dbReference>
<keyword evidence="3" id="KW-1185">Reference proteome</keyword>
<name>A0A9P4LZV4_9PEZI</name>
<dbReference type="InterPro" id="IPR036815">
    <property type="entry name" value="14-3-3_dom_sf"/>
</dbReference>
<feature type="compositionally biased region" description="Polar residues" evidence="1">
    <location>
        <begin position="167"/>
        <end position="179"/>
    </location>
</feature>
<comment type="caution">
    <text evidence="2">The sequence shown here is derived from an EMBL/GenBank/DDBJ whole genome shotgun (WGS) entry which is preliminary data.</text>
</comment>
<evidence type="ECO:0000313" key="3">
    <source>
        <dbReference type="Proteomes" id="UP000799772"/>
    </source>
</evidence>
<accession>A0A9P4LZV4</accession>
<dbReference type="Proteomes" id="UP000799772">
    <property type="component" value="Unassembled WGS sequence"/>
</dbReference>
<evidence type="ECO:0000313" key="2">
    <source>
        <dbReference type="EMBL" id="KAF2092981.1"/>
    </source>
</evidence>
<dbReference type="Gene3D" id="1.20.190.20">
    <property type="entry name" value="14-3-3 domain"/>
    <property type="match status" value="1"/>
</dbReference>
<feature type="non-terminal residue" evidence="2">
    <location>
        <position position="326"/>
    </location>
</feature>
<proteinExistence type="predicted"/>
<reference evidence="2" key="1">
    <citation type="journal article" date="2020" name="Stud. Mycol.">
        <title>101 Dothideomycetes genomes: a test case for predicting lifestyles and emergence of pathogens.</title>
        <authorList>
            <person name="Haridas S."/>
            <person name="Albert R."/>
            <person name="Binder M."/>
            <person name="Bloem J."/>
            <person name="Labutti K."/>
            <person name="Salamov A."/>
            <person name="Andreopoulos B."/>
            <person name="Baker S."/>
            <person name="Barry K."/>
            <person name="Bills G."/>
            <person name="Bluhm B."/>
            <person name="Cannon C."/>
            <person name="Castanera R."/>
            <person name="Culley D."/>
            <person name="Daum C."/>
            <person name="Ezra D."/>
            <person name="Gonzalez J."/>
            <person name="Henrissat B."/>
            <person name="Kuo A."/>
            <person name="Liang C."/>
            <person name="Lipzen A."/>
            <person name="Lutzoni F."/>
            <person name="Magnuson J."/>
            <person name="Mondo S."/>
            <person name="Nolan M."/>
            <person name="Ohm R."/>
            <person name="Pangilinan J."/>
            <person name="Park H.-J."/>
            <person name="Ramirez L."/>
            <person name="Alfaro M."/>
            <person name="Sun H."/>
            <person name="Tritt A."/>
            <person name="Yoshinaga Y."/>
            <person name="Zwiers L.-H."/>
            <person name="Turgeon B."/>
            <person name="Goodwin S."/>
            <person name="Spatafora J."/>
            <person name="Crous P."/>
            <person name="Grigoriev I."/>
        </authorList>
    </citation>
    <scope>NUCLEOTIDE SEQUENCE</scope>
    <source>
        <strain evidence="2">CBS 133067</strain>
    </source>
</reference>
<sequence>MASSDVDQKYLAQQAQFTSHSSPLMSSSLFQILGLSVMLARKLVRARRLRRLDTSRDTKSLQLYHHIIWLSREGLAILQTFVLPYTQEGQHGPELQVLAAKLQASFFHVFCLFHNNPPITQTSIPSATIPPVPLSPRAGNGQTRRDRTPPDASTQRKPPTLRDPVPSYTSEASYLTNPYASVPPGTAISPPSGTIHSPSSTRRSPAAPPGLAPIRQPTPSSSFIFPAQNFLPATSSYFNLATSLAAQLLPGSHPLRLSVAIEHAAFLWDCVRDGDGSRAMARRAIRDCHAAKEGLSDADFEDAAECVGVLGRMMRREGLSGSPSFG</sequence>
<dbReference type="SUPFAM" id="SSF48445">
    <property type="entry name" value="14-3-3 protein"/>
    <property type="match status" value="1"/>
</dbReference>
<gene>
    <name evidence="2" type="ORF">NA57DRAFT_22880</name>
</gene>
<feature type="region of interest" description="Disordered" evidence="1">
    <location>
        <begin position="123"/>
        <end position="218"/>
    </location>
</feature>
<protein>
    <submittedName>
        <fullName evidence="2">14-3-3 protein</fullName>
    </submittedName>
</protein>
<dbReference type="AlphaFoldDB" id="A0A9P4LZV4"/>
<evidence type="ECO:0000256" key="1">
    <source>
        <dbReference type="SAM" id="MobiDB-lite"/>
    </source>
</evidence>
<organism evidence="2 3">
    <name type="scientific">Rhizodiscina lignyota</name>
    <dbReference type="NCBI Taxonomy" id="1504668"/>
    <lineage>
        <taxon>Eukaryota</taxon>
        <taxon>Fungi</taxon>
        <taxon>Dikarya</taxon>
        <taxon>Ascomycota</taxon>
        <taxon>Pezizomycotina</taxon>
        <taxon>Dothideomycetes</taxon>
        <taxon>Pleosporomycetidae</taxon>
        <taxon>Aulographales</taxon>
        <taxon>Rhizodiscinaceae</taxon>
        <taxon>Rhizodiscina</taxon>
    </lineage>
</organism>
<dbReference type="OrthoDB" id="5370350at2759"/>